<protein>
    <submittedName>
        <fullName evidence="2">Uncharacterized protein</fullName>
    </submittedName>
</protein>
<evidence type="ECO:0000313" key="3">
    <source>
        <dbReference type="Proteomes" id="UP000037510"/>
    </source>
</evidence>
<feature type="region of interest" description="Disordered" evidence="1">
    <location>
        <begin position="134"/>
        <end position="168"/>
    </location>
</feature>
<feature type="non-terminal residue" evidence="2">
    <location>
        <position position="168"/>
    </location>
</feature>
<dbReference type="Proteomes" id="UP000037510">
    <property type="component" value="Unassembled WGS sequence"/>
</dbReference>
<gene>
    <name evidence="2" type="ORF">OBRU01_09131</name>
</gene>
<organism evidence="2 3">
    <name type="scientific">Operophtera brumata</name>
    <name type="common">Winter moth</name>
    <name type="synonym">Phalaena brumata</name>
    <dbReference type="NCBI Taxonomy" id="104452"/>
    <lineage>
        <taxon>Eukaryota</taxon>
        <taxon>Metazoa</taxon>
        <taxon>Ecdysozoa</taxon>
        <taxon>Arthropoda</taxon>
        <taxon>Hexapoda</taxon>
        <taxon>Insecta</taxon>
        <taxon>Pterygota</taxon>
        <taxon>Neoptera</taxon>
        <taxon>Endopterygota</taxon>
        <taxon>Lepidoptera</taxon>
        <taxon>Glossata</taxon>
        <taxon>Ditrysia</taxon>
        <taxon>Geometroidea</taxon>
        <taxon>Geometridae</taxon>
        <taxon>Larentiinae</taxon>
        <taxon>Operophtera</taxon>
    </lineage>
</organism>
<keyword evidence="3" id="KW-1185">Reference proteome</keyword>
<name>A0A0L7LGA9_OPEBR</name>
<comment type="caution">
    <text evidence="2">The sequence shown here is derived from an EMBL/GenBank/DDBJ whole genome shotgun (WGS) entry which is preliminary data.</text>
</comment>
<proteinExistence type="predicted"/>
<dbReference type="AlphaFoldDB" id="A0A0L7LGA9"/>
<evidence type="ECO:0000256" key="1">
    <source>
        <dbReference type="SAM" id="MobiDB-lite"/>
    </source>
</evidence>
<feature type="region of interest" description="Disordered" evidence="1">
    <location>
        <begin position="1"/>
        <end position="92"/>
    </location>
</feature>
<reference evidence="2 3" key="1">
    <citation type="journal article" date="2015" name="Genome Biol. Evol.">
        <title>The genome of winter moth (Operophtera brumata) provides a genomic perspective on sexual dimorphism and phenology.</title>
        <authorList>
            <person name="Derks M.F."/>
            <person name="Smit S."/>
            <person name="Salis L."/>
            <person name="Schijlen E."/>
            <person name="Bossers A."/>
            <person name="Mateman C."/>
            <person name="Pijl A.S."/>
            <person name="de Ridder D."/>
            <person name="Groenen M.A."/>
            <person name="Visser M.E."/>
            <person name="Megens H.J."/>
        </authorList>
    </citation>
    <scope>NUCLEOTIDE SEQUENCE [LARGE SCALE GENOMIC DNA]</scope>
    <source>
        <strain evidence="2">WM2013NL</strain>
        <tissue evidence="2">Head and thorax</tissue>
    </source>
</reference>
<accession>A0A0L7LGA9</accession>
<evidence type="ECO:0000313" key="2">
    <source>
        <dbReference type="EMBL" id="KOB74445.1"/>
    </source>
</evidence>
<dbReference type="EMBL" id="JTDY01001238">
    <property type="protein sequence ID" value="KOB74445.1"/>
    <property type="molecule type" value="Genomic_DNA"/>
</dbReference>
<feature type="non-terminal residue" evidence="2">
    <location>
        <position position="1"/>
    </location>
</feature>
<feature type="compositionally biased region" description="Basic and acidic residues" evidence="1">
    <location>
        <begin position="44"/>
        <end position="69"/>
    </location>
</feature>
<sequence length="168" mass="18382">NPSYFALPNKDVTDGSATQPASEPCSRSAPSRVWADMRPLGSPRRREPESPRRKEFRALLRSLSAKEPEQAEAFLKGQPRPGDCAPGDMRHSFTAPRIKKGKISASVATSDGVQEREEIFYTIPLHGRRRHSVGGYLTTDGAGSGEVTAVPSEVPRMQAPRVNPTEED</sequence>